<evidence type="ECO:0000256" key="10">
    <source>
        <dbReference type="ARBA" id="ARBA00022786"/>
    </source>
</evidence>
<dbReference type="GO" id="GO:0005634">
    <property type="term" value="C:nucleus"/>
    <property type="evidence" value="ECO:0007669"/>
    <property type="project" value="UniProtKB-SubCell"/>
</dbReference>
<dbReference type="InterPro" id="IPR003892">
    <property type="entry name" value="CUE"/>
</dbReference>
<evidence type="ECO:0000256" key="14">
    <source>
        <dbReference type="ARBA" id="ARBA00023204"/>
    </source>
</evidence>
<protein>
    <recommendedName>
        <fullName evidence="5">RNA polymerase II degradation factor 1</fullName>
    </recommendedName>
</protein>
<feature type="region of interest" description="Disordered" evidence="16">
    <location>
        <begin position="461"/>
        <end position="509"/>
    </location>
</feature>
<feature type="compositionally biased region" description="Low complexity" evidence="16">
    <location>
        <begin position="977"/>
        <end position="996"/>
    </location>
</feature>
<feature type="compositionally biased region" description="Polar residues" evidence="16">
    <location>
        <begin position="931"/>
        <end position="941"/>
    </location>
</feature>
<dbReference type="PANTHER" id="PTHR16308">
    <property type="entry name" value="UBIQUITIN ASSOCIATED PROTEIN 2-LIKE/LINGERER"/>
    <property type="match status" value="1"/>
</dbReference>
<evidence type="ECO:0000256" key="6">
    <source>
        <dbReference type="ARBA" id="ARBA00022454"/>
    </source>
</evidence>
<evidence type="ECO:0000256" key="15">
    <source>
        <dbReference type="ARBA" id="ARBA00023242"/>
    </source>
</evidence>
<keyword evidence="15" id="KW-0539">Nucleus</keyword>
<dbReference type="Pfam" id="PF02845">
    <property type="entry name" value="CUE"/>
    <property type="match status" value="1"/>
</dbReference>
<dbReference type="InterPro" id="IPR041803">
    <property type="entry name" value="DEF1_CUE"/>
</dbReference>
<comment type="subcellular location">
    <subcellularLocation>
        <location evidence="3">Chromosome</location>
        <location evidence="3">Telomere</location>
    </subcellularLocation>
    <subcellularLocation>
        <location evidence="2">Cytoplasm</location>
    </subcellularLocation>
    <subcellularLocation>
        <location evidence="1">Nucleus</location>
    </subcellularLocation>
</comment>
<evidence type="ECO:0000256" key="8">
    <source>
        <dbReference type="ARBA" id="ARBA00022553"/>
    </source>
</evidence>
<keyword evidence="13" id="KW-0238">DNA-binding</keyword>
<sequence length="1045" mass="113586">MGSYECDTQRTNPTGKSNHVATDVAETEVVKNLKTQYKNELSKLQELFEDWTEADLLFALQEASGDLEVTVTRISEGHTTQWGEVKSRKSKKEHISKVKESGQQSGSSQRGHQRGGYSDQGGFRGGSRTRGRRENGSGYTRPPRQQHNGPNPSNSDDTTNGAQSKLGTENSSNNDSVGGNSNESWSDSKGPAWSIDNSNTTSDWSAENPTQSSWTNDDNNKVSWDSSMSTDKGPNNWANDVSTDNSQKVRNGDGWTIENSTENFKENRATDNAIDNLGVSRESDKSTDNTKHVREPNIVKENINTWDTGTSKDSWSVENNWTSDTPPENWGNENWSSDASKNGKNAKDTQRSPNPNAPRSITATKSSVSHKSRTIPSQPKASWAQIVKPELKPEPKPEPVSSPVHKGSSEIVKSVSPQISKSPLIPVQTSPTPKASEPISVPSPETVSNAIAVKIEEAKELKEISSPEESSPTPVVSSPVVNASPRTKEISSPGILHKSKTGAPSRRLKQDAAVVMPSAGAGLERVGVQFGSLSISNTGEEVTEIETPVSPQAQKAEERSSVNGESPQILSSQTTPIQQQQQLQQITSQQTLQQQAPQQIQQSSQQQSQQHQLQQLQQQSQTTQQSSTITSLPQTTNSVNRSISSTSTQSTQNSSSLQSSSSVNSAPSATPLTTTTAPTPQNFNPTYFKQQQEQTSGTYINQQPHLGLTAEPLNAPYGSYLPSQPPSQLSGFGIGPIQSLPEYGALYGPEAAQRMMGYYATDPSYGQASPVTTTGYQNRDNNKYAPDTTNNSSSQTSNQQTTGAQQQSTNQQGQNPQQQQAYPLGVPYYPYYYMNQFPSAYQQSGYGQPFKSMYPMYNHPHSSKPGSASGASPYGYPTTPTTPNTPHHYSHTSTTGYDEITAAQIHHLPGVPSVHEYPKNYGGGIPPLNFLGNTSGNTPQPTSGASGSTTTGGGKSSNNSNSELNSPAQYKGYNEKTSTTTQQSGQSGTQQHQHQQPTNPNYYGQQAQQMFNSYQYPQAHHQYHPHQAHHQASGRNQQQYWSSQS</sequence>
<evidence type="ECO:0000256" key="7">
    <source>
        <dbReference type="ARBA" id="ARBA00022490"/>
    </source>
</evidence>
<dbReference type="GO" id="GO:0006281">
    <property type="term" value="P:DNA repair"/>
    <property type="evidence" value="ECO:0007669"/>
    <property type="project" value="UniProtKB-KW"/>
</dbReference>
<evidence type="ECO:0000256" key="2">
    <source>
        <dbReference type="ARBA" id="ARBA00004496"/>
    </source>
</evidence>
<feature type="compositionally biased region" description="Low complexity" evidence="16">
    <location>
        <begin position="956"/>
        <end position="966"/>
    </location>
</feature>
<keyword evidence="9" id="KW-0227">DNA damage</keyword>
<proteinExistence type="inferred from homology"/>
<keyword evidence="19" id="KW-1185">Reference proteome</keyword>
<dbReference type="EMBL" id="CAJVPK010002200">
    <property type="protein sequence ID" value="CAG8608372.1"/>
    <property type="molecule type" value="Genomic_DNA"/>
</dbReference>
<feature type="compositionally biased region" description="Low complexity" evidence="16">
    <location>
        <begin position="788"/>
        <end position="818"/>
    </location>
</feature>
<evidence type="ECO:0000256" key="13">
    <source>
        <dbReference type="ARBA" id="ARBA00023125"/>
    </source>
</evidence>
<dbReference type="PROSITE" id="PS51140">
    <property type="entry name" value="CUE"/>
    <property type="match status" value="1"/>
</dbReference>
<dbReference type="GO" id="GO:0043130">
    <property type="term" value="F:ubiquitin binding"/>
    <property type="evidence" value="ECO:0007669"/>
    <property type="project" value="InterPro"/>
</dbReference>
<accession>A0A9N9CNJ4</accession>
<evidence type="ECO:0000256" key="11">
    <source>
        <dbReference type="ARBA" id="ARBA00022843"/>
    </source>
</evidence>
<name>A0A9N9CNJ4_9GLOM</name>
<evidence type="ECO:0000313" key="18">
    <source>
        <dbReference type="EMBL" id="CAG8608372.1"/>
    </source>
</evidence>
<feature type="compositionally biased region" description="Polar residues" evidence="16">
    <location>
        <begin position="195"/>
        <end position="249"/>
    </location>
</feature>
<dbReference type="OrthoDB" id="5396806at2759"/>
<feature type="compositionally biased region" description="Polar residues" evidence="16">
    <location>
        <begin position="997"/>
        <end position="1013"/>
    </location>
</feature>
<feature type="compositionally biased region" description="Polar residues" evidence="16">
    <location>
        <begin position="769"/>
        <end position="779"/>
    </location>
</feature>
<comment type="caution">
    <text evidence="18">The sequence shown here is derived from an EMBL/GenBank/DDBJ whole genome shotgun (WGS) entry which is preliminary data.</text>
</comment>
<dbReference type="Proteomes" id="UP000789706">
    <property type="component" value="Unassembled WGS sequence"/>
</dbReference>
<reference evidence="18" key="1">
    <citation type="submission" date="2021-06" db="EMBL/GenBank/DDBJ databases">
        <authorList>
            <person name="Kallberg Y."/>
            <person name="Tangrot J."/>
            <person name="Rosling A."/>
        </authorList>
    </citation>
    <scope>NUCLEOTIDE SEQUENCE</scope>
    <source>
        <strain evidence="18">AZ414A</strain>
    </source>
</reference>
<feature type="compositionally biased region" description="Polar residues" evidence="16">
    <location>
        <begin position="1033"/>
        <end position="1045"/>
    </location>
</feature>
<feature type="region of interest" description="Disordered" evidence="16">
    <location>
        <begin position="1"/>
        <end position="20"/>
    </location>
</feature>
<feature type="region of interest" description="Disordered" evidence="16">
    <location>
        <begin position="536"/>
        <end position="685"/>
    </location>
</feature>
<keyword evidence="11" id="KW-0832">Ubl conjugation</keyword>
<evidence type="ECO:0000256" key="4">
    <source>
        <dbReference type="ARBA" id="ARBA00005491"/>
    </source>
</evidence>
<feature type="compositionally biased region" description="Polar residues" evidence="16">
    <location>
        <begin position="143"/>
        <end position="168"/>
    </location>
</feature>
<keyword evidence="14" id="KW-0234">DNA repair</keyword>
<evidence type="ECO:0000313" key="19">
    <source>
        <dbReference type="Proteomes" id="UP000789706"/>
    </source>
</evidence>
<keyword evidence="12" id="KW-0779">Telomere</keyword>
<evidence type="ECO:0000256" key="16">
    <source>
        <dbReference type="SAM" id="MobiDB-lite"/>
    </source>
</evidence>
<feature type="compositionally biased region" description="Low complexity" evidence="16">
    <location>
        <begin position="467"/>
        <end position="481"/>
    </location>
</feature>
<evidence type="ECO:0000259" key="17">
    <source>
        <dbReference type="PROSITE" id="PS51140"/>
    </source>
</evidence>
<feature type="compositionally biased region" description="Polar residues" evidence="16">
    <location>
        <begin position="415"/>
        <end position="433"/>
    </location>
</feature>
<evidence type="ECO:0000256" key="9">
    <source>
        <dbReference type="ARBA" id="ARBA00022763"/>
    </source>
</evidence>
<dbReference type="InterPro" id="IPR051833">
    <property type="entry name" value="TC-DDR_regulator"/>
</dbReference>
<feature type="compositionally biased region" description="Basic and acidic residues" evidence="16">
    <location>
        <begin position="281"/>
        <end position="298"/>
    </location>
</feature>
<dbReference type="AlphaFoldDB" id="A0A9N9CNJ4"/>
<feature type="compositionally biased region" description="Polar residues" evidence="16">
    <location>
        <begin position="302"/>
        <end position="343"/>
    </location>
</feature>
<feature type="region of interest" description="Disordered" evidence="16">
    <location>
        <begin position="81"/>
        <end position="443"/>
    </location>
</feature>
<feature type="compositionally biased region" description="Low complexity" evidence="16">
    <location>
        <begin position="101"/>
        <end position="110"/>
    </location>
</feature>
<feature type="region of interest" description="Disordered" evidence="16">
    <location>
        <begin position="928"/>
        <end position="1045"/>
    </location>
</feature>
<dbReference type="CDD" id="cd14368">
    <property type="entry name" value="CUE_DEF1_like"/>
    <property type="match status" value="1"/>
</dbReference>
<feature type="region of interest" description="Disordered" evidence="16">
    <location>
        <begin position="861"/>
        <end position="894"/>
    </location>
</feature>
<keyword evidence="8" id="KW-0597">Phosphoprotein</keyword>
<keyword evidence="10" id="KW-0833">Ubl conjugation pathway</keyword>
<feature type="compositionally biased region" description="Polar residues" evidence="16">
    <location>
        <begin position="9"/>
        <end position="20"/>
    </location>
</feature>
<keyword evidence="6" id="KW-0158">Chromosome</keyword>
<dbReference type="GO" id="GO:0003677">
    <property type="term" value="F:DNA binding"/>
    <property type="evidence" value="ECO:0007669"/>
    <property type="project" value="UniProtKB-KW"/>
</dbReference>
<dbReference type="PANTHER" id="PTHR16308:SF13">
    <property type="entry name" value="PROTEIN LINGERER"/>
    <property type="match status" value="1"/>
</dbReference>
<keyword evidence="7" id="KW-0963">Cytoplasm</keyword>
<organism evidence="18 19">
    <name type="scientific">Diversispora eburnea</name>
    <dbReference type="NCBI Taxonomy" id="1213867"/>
    <lineage>
        <taxon>Eukaryota</taxon>
        <taxon>Fungi</taxon>
        <taxon>Fungi incertae sedis</taxon>
        <taxon>Mucoromycota</taxon>
        <taxon>Glomeromycotina</taxon>
        <taxon>Glomeromycetes</taxon>
        <taxon>Diversisporales</taxon>
        <taxon>Diversisporaceae</taxon>
        <taxon>Diversispora</taxon>
    </lineage>
</organism>
<feature type="compositionally biased region" description="Low complexity" evidence="16">
    <location>
        <begin position="568"/>
        <end position="680"/>
    </location>
</feature>
<evidence type="ECO:0000256" key="12">
    <source>
        <dbReference type="ARBA" id="ARBA00022895"/>
    </source>
</evidence>
<gene>
    <name evidence="18" type="ORF">DEBURN_LOCUS9858</name>
</gene>
<evidence type="ECO:0000256" key="5">
    <source>
        <dbReference type="ARBA" id="ARBA00020536"/>
    </source>
</evidence>
<evidence type="ECO:0000256" key="3">
    <source>
        <dbReference type="ARBA" id="ARBA00004574"/>
    </source>
</evidence>
<feature type="domain" description="CUE" evidence="17">
    <location>
        <begin position="36"/>
        <end position="79"/>
    </location>
</feature>
<feature type="compositionally biased region" description="Polar residues" evidence="16">
    <location>
        <begin position="351"/>
        <end position="367"/>
    </location>
</feature>
<evidence type="ECO:0000256" key="1">
    <source>
        <dbReference type="ARBA" id="ARBA00004123"/>
    </source>
</evidence>
<feature type="region of interest" description="Disordered" evidence="16">
    <location>
        <begin position="769"/>
        <end position="818"/>
    </location>
</feature>
<dbReference type="GO" id="GO:0005737">
    <property type="term" value="C:cytoplasm"/>
    <property type="evidence" value="ECO:0007669"/>
    <property type="project" value="UniProtKB-SubCell"/>
</dbReference>
<comment type="similarity">
    <text evidence="4">Belongs to the DEF1 family.</text>
</comment>
<dbReference type="GO" id="GO:0000781">
    <property type="term" value="C:chromosome, telomeric region"/>
    <property type="evidence" value="ECO:0007669"/>
    <property type="project" value="UniProtKB-SubCell"/>
</dbReference>
<feature type="compositionally biased region" description="Low complexity" evidence="16">
    <location>
        <begin position="169"/>
        <end position="184"/>
    </location>
</feature>